<accession>A0A6M3KKE9</accession>
<dbReference type="AlphaFoldDB" id="A0A6M3KKE9"/>
<protein>
    <recommendedName>
        <fullName evidence="3">VRR-NUC domain-containing protein</fullName>
    </recommendedName>
</protein>
<dbReference type="InterPro" id="IPR011856">
    <property type="entry name" value="tRNA_endonuc-like_dom_sf"/>
</dbReference>
<reference evidence="2" key="1">
    <citation type="submission" date="2020-03" db="EMBL/GenBank/DDBJ databases">
        <title>The deep terrestrial virosphere.</title>
        <authorList>
            <person name="Holmfeldt K."/>
            <person name="Nilsson E."/>
            <person name="Simone D."/>
            <person name="Lopez-Fernandez M."/>
            <person name="Wu X."/>
            <person name="de Brujin I."/>
            <person name="Lundin D."/>
            <person name="Andersson A."/>
            <person name="Bertilsson S."/>
            <person name="Dopson M."/>
        </authorList>
    </citation>
    <scope>NUCLEOTIDE SEQUENCE</scope>
    <source>
        <strain evidence="2">MM415A00412</strain>
        <strain evidence="1">MM415B00498</strain>
    </source>
</reference>
<dbReference type="Gene3D" id="3.40.1350.10">
    <property type="match status" value="1"/>
</dbReference>
<name>A0A6M3KKE9_9ZZZZ</name>
<sequence length="159" mass="18607">MTHWTKEDLAFKGYGIDGKSIAKASPKRKNKHPEYDLQRQIVNYLWFKYPDLLCHSDLVGINLPQRIRGMYSALNPRRGHPDLMIYEQRFIFCGLALELKAECEKLHKKDGSFVSEHVKEQADYLDKLEQRGWKTAFAVGFDEAIVIIEQYLKLHKPIK</sequence>
<evidence type="ECO:0000313" key="1">
    <source>
        <dbReference type="EMBL" id="QJA64431.1"/>
    </source>
</evidence>
<proteinExistence type="predicted"/>
<organism evidence="2">
    <name type="scientific">viral metagenome</name>
    <dbReference type="NCBI Taxonomy" id="1070528"/>
    <lineage>
        <taxon>unclassified sequences</taxon>
        <taxon>metagenomes</taxon>
        <taxon>organismal metagenomes</taxon>
    </lineage>
</organism>
<dbReference type="EMBL" id="MT142485">
    <property type="protein sequence ID" value="QJA82332.1"/>
    <property type="molecule type" value="Genomic_DNA"/>
</dbReference>
<evidence type="ECO:0000313" key="2">
    <source>
        <dbReference type="EMBL" id="QJA82332.1"/>
    </source>
</evidence>
<gene>
    <name evidence="2" type="ORF">MM415A00412_0004</name>
    <name evidence="1" type="ORF">MM415B00498_0046</name>
</gene>
<dbReference type="GO" id="GO:0003676">
    <property type="term" value="F:nucleic acid binding"/>
    <property type="evidence" value="ECO:0007669"/>
    <property type="project" value="InterPro"/>
</dbReference>
<evidence type="ECO:0008006" key="3">
    <source>
        <dbReference type="Google" id="ProtNLM"/>
    </source>
</evidence>
<dbReference type="EMBL" id="MT141519">
    <property type="protein sequence ID" value="QJA64431.1"/>
    <property type="molecule type" value="Genomic_DNA"/>
</dbReference>